<protein>
    <submittedName>
        <fullName evidence="2">Uncharacterized protein</fullName>
    </submittedName>
</protein>
<dbReference type="Proteomes" id="UP000321124">
    <property type="component" value="Chromosome"/>
</dbReference>
<dbReference type="KEGG" id="sdeo:D0436_10820"/>
<reference evidence="2" key="2">
    <citation type="submission" date="2021-06" db="EMBL/GenBank/DDBJ databases">
        <authorList>
            <person name="Cai X."/>
        </authorList>
    </citation>
    <scope>NUCLEOTIDE SEQUENCE</scope>
    <source>
        <strain evidence="2">Ni1-3</strain>
    </source>
</reference>
<evidence type="ECO:0000313" key="2">
    <source>
        <dbReference type="EMBL" id="QDZ90922.1"/>
    </source>
</evidence>
<proteinExistence type="predicted"/>
<reference evidence="2 3" key="1">
    <citation type="journal article" date="2019" name="Ecotoxicol. Environ. Saf.">
        <title>Microbial characterization of heavy metal resistant bacterial strains isolated from an electroplating wastewater treatment plant.</title>
        <authorList>
            <person name="Cai X."/>
            <person name="Zheng X."/>
            <person name="Zhang D."/>
            <person name="Iqbal W."/>
            <person name="Liu C."/>
            <person name="Yang B."/>
            <person name="Zhao X."/>
            <person name="Lu X."/>
            <person name="Mao Y."/>
        </authorList>
    </citation>
    <scope>NUCLEOTIDE SEQUENCE [LARGE SCALE GENOMIC DNA]</scope>
    <source>
        <strain evidence="2 3">Ni1-3</strain>
    </source>
</reference>
<dbReference type="AlphaFoldDB" id="A0A5B8QXW5"/>
<dbReference type="EMBL" id="CP031775">
    <property type="protein sequence ID" value="QDZ90917.1"/>
    <property type="molecule type" value="Genomic_DNA"/>
</dbReference>
<organism evidence="2 3">
    <name type="scientific">Shewanella decolorationis</name>
    <dbReference type="NCBI Taxonomy" id="256839"/>
    <lineage>
        <taxon>Bacteria</taxon>
        <taxon>Pseudomonadati</taxon>
        <taxon>Pseudomonadota</taxon>
        <taxon>Gammaproteobacteria</taxon>
        <taxon>Alteromonadales</taxon>
        <taxon>Shewanellaceae</taxon>
        <taxon>Shewanella</taxon>
    </lineage>
</organism>
<name>A0A5B8QXW5_9GAMM</name>
<dbReference type="RefSeq" id="WP_208662663.1">
    <property type="nucleotide sequence ID" value="NZ_CP031775.2"/>
</dbReference>
<dbReference type="KEGG" id="sdeo:D0436_10785"/>
<evidence type="ECO:0000313" key="1">
    <source>
        <dbReference type="EMBL" id="QDZ90917.1"/>
    </source>
</evidence>
<accession>A0A5B8QXW5</accession>
<sequence>MNGTLIENAIKLRNDIQVINEFLLKGLAPEEAQLQLVAKSCVLLGELDDTLEQLKDTASCK</sequence>
<dbReference type="EMBL" id="CP031775">
    <property type="protein sequence ID" value="QDZ90922.1"/>
    <property type="molecule type" value="Genomic_DNA"/>
</dbReference>
<gene>
    <name evidence="1" type="ORF">D0436_10785</name>
    <name evidence="2" type="ORF">D0436_10820</name>
</gene>
<evidence type="ECO:0000313" key="3">
    <source>
        <dbReference type="Proteomes" id="UP000321124"/>
    </source>
</evidence>